<protein>
    <recommendedName>
        <fullName evidence="4">YlqD protein</fullName>
    </recommendedName>
</protein>
<dbReference type="InterPro" id="IPR021297">
    <property type="entry name" value="YlqD"/>
</dbReference>
<dbReference type="RefSeq" id="WP_025728686.1">
    <property type="nucleotide sequence ID" value="NZ_JAAIWK010000007.1"/>
</dbReference>
<dbReference type="Gene3D" id="6.10.140.1110">
    <property type="match status" value="1"/>
</dbReference>
<comment type="caution">
    <text evidence="2">The sequence shown here is derived from an EMBL/GenBank/DDBJ whole genome shotgun (WGS) entry which is preliminary data.</text>
</comment>
<accession>A0A6M0P6S6</accession>
<name>A0A6M0P6S6_9BACI</name>
<evidence type="ECO:0000256" key="1">
    <source>
        <dbReference type="SAM" id="Coils"/>
    </source>
</evidence>
<sequence>MKILQTVTVKQILTETSKNDLLQKYHQKKLQLQKECEQLRFESKKLEKAKKFSGTSLKIHFDKEISSRQEKIKLVDFQIEQLNILPIGTELKEKEVQAILDVQVGDDWNSITQEKIIIIKDGIISEIRER</sequence>
<feature type="coiled-coil region" evidence="1">
    <location>
        <begin position="22"/>
        <end position="49"/>
    </location>
</feature>
<keyword evidence="3" id="KW-1185">Reference proteome</keyword>
<reference evidence="2 3" key="2">
    <citation type="submission" date="2020-03" db="EMBL/GenBank/DDBJ databases">
        <title>Bacillus aquiflavi sp. nov., isolated from yellow water of strong flavor Chinese baijiu in Yibin region of China.</title>
        <authorList>
            <person name="Xie J."/>
        </authorList>
    </citation>
    <scope>NUCLEOTIDE SEQUENCE [LARGE SCALE GENOMIC DNA]</scope>
    <source>
        <strain evidence="2 3">Gsoil 114</strain>
    </source>
</reference>
<organism evidence="2 3">
    <name type="scientific">Heyndrickxia ginsengihumi</name>
    <dbReference type="NCBI Taxonomy" id="363870"/>
    <lineage>
        <taxon>Bacteria</taxon>
        <taxon>Bacillati</taxon>
        <taxon>Bacillota</taxon>
        <taxon>Bacilli</taxon>
        <taxon>Bacillales</taxon>
        <taxon>Bacillaceae</taxon>
        <taxon>Heyndrickxia</taxon>
    </lineage>
</organism>
<evidence type="ECO:0000313" key="2">
    <source>
        <dbReference type="EMBL" id="NEY19590.1"/>
    </source>
</evidence>
<gene>
    <name evidence="2" type="ORF">G4D61_06355</name>
</gene>
<evidence type="ECO:0008006" key="4">
    <source>
        <dbReference type="Google" id="ProtNLM"/>
    </source>
</evidence>
<dbReference type="Proteomes" id="UP000476934">
    <property type="component" value="Unassembled WGS sequence"/>
</dbReference>
<dbReference type="Pfam" id="PF11068">
    <property type="entry name" value="YlqD"/>
    <property type="match status" value="1"/>
</dbReference>
<dbReference type="AlphaFoldDB" id="A0A6M0P6S6"/>
<reference evidence="2 3" key="1">
    <citation type="submission" date="2020-02" db="EMBL/GenBank/DDBJ databases">
        <authorList>
            <person name="Feng H."/>
        </authorList>
    </citation>
    <scope>NUCLEOTIDE SEQUENCE [LARGE SCALE GENOMIC DNA]</scope>
    <source>
        <strain evidence="2 3">Gsoil 114</strain>
    </source>
</reference>
<dbReference type="EMBL" id="JAAIWK010000007">
    <property type="protein sequence ID" value="NEY19590.1"/>
    <property type="molecule type" value="Genomic_DNA"/>
</dbReference>
<evidence type="ECO:0000313" key="3">
    <source>
        <dbReference type="Proteomes" id="UP000476934"/>
    </source>
</evidence>
<proteinExistence type="predicted"/>
<keyword evidence="1" id="KW-0175">Coiled coil</keyword>